<dbReference type="Proteomes" id="UP000245488">
    <property type="component" value="Chromosome"/>
</dbReference>
<dbReference type="Pfam" id="PF01261">
    <property type="entry name" value="AP_endonuc_2"/>
    <property type="match status" value="1"/>
</dbReference>
<dbReference type="InterPro" id="IPR013022">
    <property type="entry name" value="Xyl_isomerase-like_TIM-brl"/>
</dbReference>
<gene>
    <name evidence="2" type="ORF">CPT75_15065</name>
</gene>
<protein>
    <submittedName>
        <fullName evidence="2">Sugar phosphate isomerase</fullName>
    </submittedName>
</protein>
<sequence>MKDTVLTGVQQIMIGSRCNSYESALSTLQSIKSAGYDGIELNDFMIRPTPFIVRLLTKFAGMPTGNGGKLDWKKLISESGLKVISLHSNLNRIEENPETVAKEALSFGTNTVVITGMYRFDYGNASEVKKLSERLNNAGEALLPYGVKLLYHNHNVELQKVSEDKTAYDLIVENTDPQYVNFELDTYWMADGGADVTALVNKLSDRMVMWHINDRGCRKKGPFITPILKEDAAELGTGNMPLDAILETVKANTGVEAIVLETHKNWIDNDPIKSLTVSAEWFRKNR</sequence>
<keyword evidence="3" id="KW-1185">Reference proteome</keyword>
<dbReference type="RefSeq" id="WP_110073545.1">
    <property type="nucleotide sequence ID" value="NZ_CM009896.1"/>
</dbReference>
<evidence type="ECO:0000313" key="2">
    <source>
        <dbReference type="EMBL" id="PWT28346.1"/>
    </source>
</evidence>
<dbReference type="EMBL" id="NXNG01000001">
    <property type="protein sequence ID" value="PWT28346.1"/>
    <property type="molecule type" value="Genomic_DNA"/>
</dbReference>
<accession>A0A317G535</accession>
<dbReference type="InterPro" id="IPR036237">
    <property type="entry name" value="Xyl_isomerase-like_sf"/>
</dbReference>
<dbReference type="Gene3D" id="3.20.20.150">
    <property type="entry name" value="Divalent-metal-dependent TIM barrel enzymes"/>
    <property type="match status" value="1"/>
</dbReference>
<dbReference type="SUPFAM" id="SSF51658">
    <property type="entry name" value="Xylose isomerase-like"/>
    <property type="match status" value="1"/>
</dbReference>
<dbReference type="PANTHER" id="PTHR12110">
    <property type="entry name" value="HYDROXYPYRUVATE ISOMERASE"/>
    <property type="match status" value="1"/>
</dbReference>
<comment type="caution">
    <text evidence="2">The sequence shown here is derived from an EMBL/GenBank/DDBJ whole genome shotgun (WGS) entry which is preliminary data.</text>
</comment>
<feature type="domain" description="Xylose isomerase-like TIM barrel" evidence="1">
    <location>
        <begin position="29"/>
        <end position="284"/>
    </location>
</feature>
<reference evidence="2 3" key="1">
    <citation type="submission" date="2017-09" db="EMBL/GenBank/DDBJ databases">
        <title>High-quality draft genome sequence of Butyrivibrio fibrisolvens INBov1, isolated from cow rumen.</title>
        <authorList>
            <person name="Rodriguez Hernaez J."/>
            <person name="Rivarola M."/>
            <person name="Paniego N."/>
            <person name="Cravero S."/>
            <person name="Ceron Cucchi M."/>
            <person name="Martinez M.C."/>
        </authorList>
    </citation>
    <scope>NUCLEOTIDE SEQUENCE [LARGE SCALE GENOMIC DNA]</scope>
    <source>
        <strain evidence="2 3">INBov1</strain>
    </source>
</reference>
<evidence type="ECO:0000313" key="3">
    <source>
        <dbReference type="Proteomes" id="UP000245488"/>
    </source>
</evidence>
<dbReference type="GO" id="GO:0016853">
    <property type="term" value="F:isomerase activity"/>
    <property type="evidence" value="ECO:0007669"/>
    <property type="project" value="UniProtKB-KW"/>
</dbReference>
<dbReference type="PANTHER" id="PTHR12110:SF41">
    <property type="entry name" value="INOSOSE DEHYDRATASE"/>
    <property type="match status" value="1"/>
</dbReference>
<organism evidence="2 3">
    <name type="scientific">Butyrivibrio fibrisolvens</name>
    <dbReference type="NCBI Taxonomy" id="831"/>
    <lineage>
        <taxon>Bacteria</taxon>
        <taxon>Bacillati</taxon>
        <taxon>Bacillota</taxon>
        <taxon>Clostridia</taxon>
        <taxon>Lachnospirales</taxon>
        <taxon>Lachnospiraceae</taxon>
        <taxon>Butyrivibrio</taxon>
    </lineage>
</organism>
<evidence type="ECO:0000259" key="1">
    <source>
        <dbReference type="Pfam" id="PF01261"/>
    </source>
</evidence>
<dbReference type="AlphaFoldDB" id="A0A317G535"/>
<keyword evidence="2" id="KW-0413">Isomerase</keyword>
<name>A0A317G535_BUTFI</name>
<dbReference type="InterPro" id="IPR050312">
    <property type="entry name" value="IolE/XylAMocC-like"/>
</dbReference>
<proteinExistence type="predicted"/>